<dbReference type="EMBL" id="JBJURJ010000012">
    <property type="protein sequence ID" value="MFM9330266.1"/>
    <property type="molecule type" value="Genomic_DNA"/>
</dbReference>
<comment type="caution">
    <text evidence="1">The sequence shown here is derived from an EMBL/GenBank/DDBJ whole genome shotgun (WGS) entry which is preliminary data.</text>
</comment>
<gene>
    <name evidence="1" type="primary">uraH</name>
    <name evidence="1" type="ORF">ACI1P1_18365</name>
</gene>
<protein>
    <submittedName>
        <fullName evidence="1">Hydroxyisourate hydrolase</fullName>
        <ecNumber evidence="1">3.5.2.17</ecNumber>
    </submittedName>
</protein>
<keyword evidence="2" id="KW-1185">Reference proteome</keyword>
<organism evidence="1 2">
    <name type="scientific">Paenibacillus mesotrionivorans</name>
    <dbReference type="NCBI Taxonomy" id="3160968"/>
    <lineage>
        <taxon>Bacteria</taxon>
        <taxon>Bacillati</taxon>
        <taxon>Bacillota</taxon>
        <taxon>Bacilli</taxon>
        <taxon>Bacillales</taxon>
        <taxon>Paenibacillaceae</taxon>
        <taxon>Paenibacillus</taxon>
    </lineage>
</organism>
<accession>A0ACC7P1S5</accession>
<evidence type="ECO:0000313" key="1">
    <source>
        <dbReference type="EMBL" id="MFM9330266.1"/>
    </source>
</evidence>
<proteinExistence type="predicted"/>
<dbReference type="Proteomes" id="UP001631969">
    <property type="component" value="Unassembled WGS sequence"/>
</dbReference>
<dbReference type="EC" id="3.5.2.17" evidence="1"/>
<keyword evidence="1" id="KW-0378">Hydrolase</keyword>
<sequence length="121" mass="13342">MQAAGRLSTHVLDTAIGKPACGMRVELWELEGDGMGAAAVDIRLLKDVRMNEDGRCGEPLLLGYLQTGTYELRYHAGDYFAERGVGFLDVIPIRFEIRDPEAHYHVPLLVSPGGYSTYRGS</sequence>
<reference evidence="1" key="1">
    <citation type="submission" date="2024-12" db="EMBL/GenBank/DDBJ databases">
        <authorList>
            <person name="Wu N."/>
        </authorList>
    </citation>
    <scope>NUCLEOTIDE SEQUENCE</scope>
    <source>
        <strain evidence="1">P15</strain>
    </source>
</reference>
<name>A0ACC7P1S5_9BACL</name>
<evidence type="ECO:0000313" key="2">
    <source>
        <dbReference type="Proteomes" id="UP001631969"/>
    </source>
</evidence>